<dbReference type="EMBL" id="AP028918">
    <property type="protein sequence ID" value="BES98987.1"/>
    <property type="molecule type" value="Genomic_DNA"/>
</dbReference>
<dbReference type="SUPFAM" id="SSF56112">
    <property type="entry name" value="Protein kinase-like (PK-like)"/>
    <property type="match status" value="1"/>
</dbReference>
<dbReference type="PANTHER" id="PTHR11012:SF48">
    <property type="entry name" value="CHK KINASE-LIKE DOMAIN-CONTAINING PROTEIN-RELATED"/>
    <property type="match status" value="1"/>
</dbReference>
<accession>A0ABN7B5T5</accession>
<dbReference type="InterPro" id="IPR004119">
    <property type="entry name" value="EcKL"/>
</dbReference>
<gene>
    <name evidence="2" type="ORF">NTJ_11803</name>
</gene>
<feature type="domain" description="CHK kinase-like" evidence="1">
    <location>
        <begin position="105"/>
        <end position="286"/>
    </location>
</feature>
<dbReference type="PANTHER" id="PTHR11012">
    <property type="entry name" value="PROTEIN KINASE-LIKE DOMAIN-CONTAINING"/>
    <property type="match status" value="1"/>
</dbReference>
<name>A0ABN7B5T5_9HEMI</name>
<evidence type="ECO:0000313" key="2">
    <source>
        <dbReference type="EMBL" id="BES98987.1"/>
    </source>
</evidence>
<keyword evidence="3" id="KW-1185">Reference proteome</keyword>
<dbReference type="InterPro" id="IPR015897">
    <property type="entry name" value="CHK_kinase-like"/>
</dbReference>
<dbReference type="InterPro" id="IPR011009">
    <property type="entry name" value="Kinase-like_dom_sf"/>
</dbReference>
<sequence>MVLTGEEVEEISKFFTDNAATGISISPVTDASGFQGCYYSLHVGRTDSKLFIKSVPGGDDVVDDFYRRTGIFVKEVAVYRNLLPKMADFGKLWPDCCLAREGRYLVLEDMAVSGWRTASTMDEIHVAVALRGFAKFHASSLSVLDEAENSVIFSSIAVETMLSTDPESPGRQMWNAFCKFAQETYSAHFPESDVDVFGVFQNAIDVVNRESGFRTCLNHGDPWMNNLLFKYSNNIPTMASFVDFQSARLAPPALDVSIFLNIFQPDRVEFLATSIYYDELSKNLLDREIEVLSRQEFIESIKYFEKTAKCVASLYIFLTKLPFEYMSKILVDQKTFIKFALGQNYSVAWEALKSDAEYRNVFLKYLRSAIN</sequence>
<evidence type="ECO:0000313" key="3">
    <source>
        <dbReference type="Proteomes" id="UP001307889"/>
    </source>
</evidence>
<proteinExistence type="predicted"/>
<organism evidence="2 3">
    <name type="scientific">Nesidiocoris tenuis</name>
    <dbReference type="NCBI Taxonomy" id="355587"/>
    <lineage>
        <taxon>Eukaryota</taxon>
        <taxon>Metazoa</taxon>
        <taxon>Ecdysozoa</taxon>
        <taxon>Arthropoda</taxon>
        <taxon>Hexapoda</taxon>
        <taxon>Insecta</taxon>
        <taxon>Pterygota</taxon>
        <taxon>Neoptera</taxon>
        <taxon>Paraneoptera</taxon>
        <taxon>Hemiptera</taxon>
        <taxon>Heteroptera</taxon>
        <taxon>Panheteroptera</taxon>
        <taxon>Cimicomorpha</taxon>
        <taxon>Miridae</taxon>
        <taxon>Dicyphina</taxon>
        <taxon>Nesidiocoris</taxon>
    </lineage>
</organism>
<evidence type="ECO:0000259" key="1">
    <source>
        <dbReference type="SMART" id="SM00587"/>
    </source>
</evidence>
<protein>
    <submittedName>
        <fullName evidence="2">Juvenile hormone-inducible protein</fullName>
    </submittedName>
</protein>
<reference evidence="2 3" key="1">
    <citation type="submission" date="2023-09" db="EMBL/GenBank/DDBJ databases">
        <title>Nesidiocoris tenuis whole genome shotgun sequence.</title>
        <authorList>
            <person name="Shibata T."/>
            <person name="Shimoda M."/>
            <person name="Kobayashi T."/>
            <person name="Uehara T."/>
        </authorList>
    </citation>
    <scope>NUCLEOTIDE SEQUENCE [LARGE SCALE GENOMIC DNA]</scope>
    <source>
        <strain evidence="2 3">Japan</strain>
    </source>
</reference>
<dbReference type="Pfam" id="PF02958">
    <property type="entry name" value="EcKL"/>
    <property type="match status" value="1"/>
</dbReference>
<dbReference type="Gene3D" id="3.90.1200.10">
    <property type="match status" value="1"/>
</dbReference>
<dbReference type="Proteomes" id="UP001307889">
    <property type="component" value="Chromosome 10"/>
</dbReference>
<dbReference type="SMART" id="SM00587">
    <property type="entry name" value="CHK"/>
    <property type="match status" value="1"/>
</dbReference>